<dbReference type="RefSeq" id="WP_136932894.1">
    <property type="nucleotide sequence ID" value="NZ_SSMQ01000041.1"/>
</dbReference>
<accession>A0A4U1J436</accession>
<gene>
    <name evidence="1" type="ORF">E8A74_31880</name>
</gene>
<evidence type="ECO:0000313" key="1">
    <source>
        <dbReference type="EMBL" id="TKD01202.1"/>
    </source>
</evidence>
<dbReference type="OrthoDB" id="5519788at2"/>
<evidence type="ECO:0008006" key="3">
    <source>
        <dbReference type="Google" id="ProtNLM"/>
    </source>
</evidence>
<sequence length="140" mass="13986">MTGRFLLLGLGLGLGLVASRSASGEPVEEDGVPAGMVAHVEGGVCPPGWAPAPNVEGRLVVAVAEGKDVGVQVGGPLSDREDRTHTHDYAGEIALPSKSIAAADGSNQAGAQAQTYAIAGTTNPGVSGLPFVQVMACVKQ</sequence>
<dbReference type="EMBL" id="SSMQ01000041">
    <property type="protein sequence ID" value="TKD01202.1"/>
    <property type="molecule type" value="Genomic_DNA"/>
</dbReference>
<proteinExistence type="predicted"/>
<comment type="caution">
    <text evidence="1">The sequence shown here is derived from an EMBL/GenBank/DDBJ whole genome shotgun (WGS) entry which is preliminary data.</text>
</comment>
<reference evidence="1 2" key="1">
    <citation type="submission" date="2019-04" db="EMBL/GenBank/DDBJ databases">
        <authorList>
            <person name="Li Y."/>
            <person name="Wang J."/>
        </authorList>
    </citation>
    <scope>NUCLEOTIDE SEQUENCE [LARGE SCALE GENOMIC DNA]</scope>
    <source>
        <strain evidence="1 2">DSM 14668</strain>
    </source>
</reference>
<organism evidence="1 2">
    <name type="scientific">Polyangium fumosum</name>
    <dbReference type="NCBI Taxonomy" id="889272"/>
    <lineage>
        <taxon>Bacteria</taxon>
        <taxon>Pseudomonadati</taxon>
        <taxon>Myxococcota</taxon>
        <taxon>Polyangia</taxon>
        <taxon>Polyangiales</taxon>
        <taxon>Polyangiaceae</taxon>
        <taxon>Polyangium</taxon>
    </lineage>
</organism>
<name>A0A4U1J436_9BACT</name>
<dbReference type="AlphaFoldDB" id="A0A4U1J436"/>
<keyword evidence="2" id="KW-1185">Reference proteome</keyword>
<protein>
    <recommendedName>
        <fullName evidence="3">Phage tail protein</fullName>
    </recommendedName>
</protein>
<evidence type="ECO:0000313" key="2">
    <source>
        <dbReference type="Proteomes" id="UP000309215"/>
    </source>
</evidence>
<dbReference type="Proteomes" id="UP000309215">
    <property type="component" value="Unassembled WGS sequence"/>
</dbReference>